<feature type="compositionally biased region" description="Polar residues" evidence="1">
    <location>
        <begin position="53"/>
        <end position="62"/>
    </location>
</feature>
<feature type="region of interest" description="Disordered" evidence="1">
    <location>
        <begin position="162"/>
        <end position="217"/>
    </location>
</feature>
<sequence>MQTTSHSFTIHGLTSAAGLNTHFVPRTTTHSSTTHRLGTSTLRFTALPLPSTTFSTDGNTSPLAIPTTQTTQTSSTERFTPSPLPSTIFSVDGNISPLASPTTQTSTISSSNTFVPDTQNHGKSATTSPRRTTLVIPIGVSLGAIAAVIVILIFLRWRRRKRSRQPPIPPDSPFLEGLPPSTVRPYITTQHSQTSNSALTLPTQPSSSSLAATSATNSKARRRLLTAGVTPPPLITIPSAADSVLPDQNALLAERLEEIQERLYQIESITRIGFIAEEVPPPEYASNRASSTRGAGDERGAGGVGDVARAVGQGTSDGSRTLVGVERPVEE</sequence>
<reference evidence="4" key="1">
    <citation type="journal article" date="2014" name="Proc. Natl. Acad. Sci. U.S.A.">
        <title>Extensive sampling of basidiomycete genomes demonstrates inadequacy of the white-rot/brown-rot paradigm for wood decay fungi.</title>
        <authorList>
            <person name="Riley R."/>
            <person name="Salamov A.A."/>
            <person name="Brown D.W."/>
            <person name="Nagy L.G."/>
            <person name="Floudas D."/>
            <person name="Held B.W."/>
            <person name="Levasseur A."/>
            <person name="Lombard V."/>
            <person name="Morin E."/>
            <person name="Otillar R."/>
            <person name="Lindquist E.A."/>
            <person name="Sun H."/>
            <person name="LaButti K.M."/>
            <person name="Schmutz J."/>
            <person name="Jabbour D."/>
            <person name="Luo H."/>
            <person name="Baker S.E."/>
            <person name="Pisabarro A.G."/>
            <person name="Walton J.D."/>
            <person name="Blanchette R.A."/>
            <person name="Henrissat B."/>
            <person name="Martin F."/>
            <person name="Cullen D."/>
            <person name="Hibbett D.S."/>
            <person name="Grigoriev I.V."/>
        </authorList>
    </citation>
    <scope>NUCLEOTIDE SEQUENCE [LARGE SCALE GENOMIC DNA]</scope>
    <source>
        <strain evidence="4">CBS 339.88</strain>
    </source>
</reference>
<feature type="compositionally biased region" description="Low complexity" evidence="1">
    <location>
        <begin position="67"/>
        <end position="76"/>
    </location>
</feature>
<evidence type="ECO:0008006" key="5">
    <source>
        <dbReference type="Google" id="ProtNLM"/>
    </source>
</evidence>
<organism evidence="3 4">
    <name type="scientific">Galerina marginata (strain CBS 339.88)</name>
    <dbReference type="NCBI Taxonomy" id="685588"/>
    <lineage>
        <taxon>Eukaryota</taxon>
        <taxon>Fungi</taxon>
        <taxon>Dikarya</taxon>
        <taxon>Basidiomycota</taxon>
        <taxon>Agaricomycotina</taxon>
        <taxon>Agaricomycetes</taxon>
        <taxon>Agaricomycetidae</taxon>
        <taxon>Agaricales</taxon>
        <taxon>Agaricineae</taxon>
        <taxon>Strophariaceae</taxon>
        <taxon>Galerina</taxon>
    </lineage>
</organism>
<feature type="compositionally biased region" description="Polar residues" evidence="1">
    <location>
        <begin position="187"/>
        <end position="196"/>
    </location>
</feature>
<feature type="compositionally biased region" description="Polar residues" evidence="1">
    <location>
        <begin position="114"/>
        <end position="128"/>
    </location>
</feature>
<evidence type="ECO:0000313" key="4">
    <source>
        <dbReference type="Proteomes" id="UP000027222"/>
    </source>
</evidence>
<proteinExistence type="predicted"/>
<feature type="region of interest" description="Disordered" evidence="1">
    <location>
        <begin position="99"/>
        <end position="128"/>
    </location>
</feature>
<name>A0A067TE27_GALM3</name>
<keyword evidence="2" id="KW-1133">Transmembrane helix</keyword>
<dbReference type="HOGENOM" id="CLU_072633_0_0_1"/>
<accession>A0A067TE27</accession>
<dbReference type="EMBL" id="KL142375">
    <property type="protein sequence ID" value="KDR78159.1"/>
    <property type="molecule type" value="Genomic_DNA"/>
</dbReference>
<feature type="compositionally biased region" description="Low complexity" evidence="1">
    <location>
        <begin position="197"/>
        <end position="216"/>
    </location>
</feature>
<evidence type="ECO:0000256" key="1">
    <source>
        <dbReference type="SAM" id="MobiDB-lite"/>
    </source>
</evidence>
<feature type="region of interest" description="Disordered" evidence="1">
    <location>
        <begin position="282"/>
        <end position="331"/>
    </location>
</feature>
<protein>
    <recommendedName>
        <fullName evidence="5">Mid2 domain-containing protein</fullName>
    </recommendedName>
</protein>
<gene>
    <name evidence="3" type="ORF">GALMADRAFT_1304131</name>
</gene>
<feature type="compositionally biased region" description="Low complexity" evidence="1">
    <location>
        <begin position="100"/>
        <end position="113"/>
    </location>
</feature>
<evidence type="ECO:0000313" key="3">
    <source>
        <dbReference type="EMBL" id="KDR78159.1"/>
    </source>
</evidence>
<feature type="transmembrane region" description="Helical" evidence="2">
    <location>
        <begin position="134"/>
        <end position="155"/>
    </location>
</feature>
<feature type="region of interest" description="Disordered" evidence="1">
    <location>
        <begin position="53"/>
        <end position="82"/>
    </location>
</feature>
<keyword evidence="2" id="KW-0472">Membrane</keyword>
<evidence type="ECO:0000256" key="2">
    <source>
        <dbReference type="SAM" id="Phobius"/>
    </source>
</evidence>
<dbReference type="Proteomes" id="UP000027222">
    <property type="component" value="Unassembled WGS sequence"/>
</dbReference>
<keyword evidence="4" id="KW-1185">Reference proteome</keyword>
<dbReference type="AlphaFoldDB" id="A0A067TE27"/>
<keyword evidence="2" id="KW-0812">Transmembrane</keyword>